<reference evidence="2 3" key="1">
    <citation type="journal article" date="2015" name="Genome Announc.">
        <title>Complete genome sequences for 35 biothreat assay-relevant bacillus species.</title>
        <authorList>
            <person name="Johnson S.L."/>
            <person name="Daligault H.E."/>
            <person name="Davenport K.W."/>
            <person name="Jaissle J."/>
            <person name="Frey K.G."/>
            <person name="Ladner J.T."/>
            <person name="Broomall S.M."/>
            <person name="Bishop-Lilly K.A."/>
            <person name="Bruce D.C."/>
            <person name="Gibbons H.S."/>
            <person name="Coyne S.R."/>
            <person name="Lo C.C."/>
            <person name="Meincke L."/>
            <person name="Munk A.C."/>
            <person name="Koroleva G.I."/>
            <person name="Rosenzweig C.N."/>
            <person name="Palacios G.F."/>
            <person name="Redden C.L."/>
            <person name="Minogue T.D."/>
            <person name="Chain P.S."/>
        </authorList>
    </citation>
    <scope>NUCLEOTIDE SEQUENCE [LARGE SCALE GENOMIC DNA]</scope>
    <source>
        <strain evidence="2 3">03BB108</strain>
    </source>
</reference>
<keyword evidence="1" id="KW-1133">Transmembrane helix</keyword>
<feature type="transmembrane region" description="Helical" evidence="1">
    <location>
        <begin position="13"/>
        <end position="30"/>
    </location>
</feature>
<evidence type="ECO:0000313" key="3">
    <source>
        <dbReference type="Proteomes" id="UP000031861"/>
    </source>
</evidence>
<dbReference type="AlphaFoldDB" id="A0AAN0W6X9"/>
<gene>
    <name evidence="2" type="ORF">AK40_1557</name>
</gene>
<keyword evidence="1" id="KW-0812">Transmembrane</keyword>
<accession>A0AAN0W6X9</accession>
<name>A0AAN0W6X9_BACCE</name>
<keyword evidence="1" id="KW-0472">Membrane</keyword>
<protein>
    <submittedName>
        <fullName evidence="2">Membrane protein</fullName>
    </submittedName>
</protein>
<dbReference type="Proteomes" id="UP000031861">
    <property type="component" value="Chromosome"/>
</dbReference>
<sequence>MGDGLVGKLGIDLYAKVNLIIMVLSPIFVIKTVDGR</sequence>
<proteinExistence type="predicted"/>
<dbReference type="EMBL" id="CP009641">
    <property type="protein sequence ID" value="AJI11334.1"/>
    <property type="molecule type" value="Genomic_DNA"/>
</dbReference>
<organism evidence="2 3">
    <name type="scientific">Bacillus cereus 03BB108</name>
    <dbReference type="NCBI Taxonomy" id="451709"/>
    <lineage>
        <taxon>Bacteria</taxon>
        <taxon>Bacillati</taxon>
        <taxon>Bacillota</taxon>
        <taxon>Bacilli</taxon>
        <taxon>Bacillales</taxon>
        <taxon>Bacillaceae</taxon>
        <taxon>Bacillus</taxon>
        <taxon>Bacillus cereus group</taxon>
    </lineage>
</organism>
<evidence type="ECO:0000256" key="1">
    <source>
        <dbReference type="SAM" id="Phobius"/>
    </source>
</evidence>
<evidence type="ECO:0000313" key="2">
    <source>
        <dbReference type="EMBL" id="AJI11334.1"/>
    </source>
</evidence>